<proteinExistence type="predicted"/>
<keyword evidence="3" id="KW-1185">Reference proteome</keyword>
<dbReference type="InterPro" id="IPR040610">
    <property type="entry name" value="SNRNP25_ubiquitin"/>
</dbReference>
<reference evidence="2 3" key="1">
    <citation type="journal article" date="2022" name="Nat. Plants">
        <title>Genomes of leafy and leafless Platanthera orchids illuminate the evolution of mycoheterotrophy.</title>
        <authorList>
            <person name="Li M.H."/>
            <person name="Liu K.W."/>
            <person name="Li Z."/>
            <person name="Lu H.C."/>
            <person name="Ye Q.L."/>
            <person name="Zhang D."/>
            <person name="Wang J.Y."/>
            <person name="Li Y.F."/>
            <person name="Zhong Z.M."/>
            <person name="Liu X."/>
            <person name="Yu X."/>
            <person name="Liu D.K."/>
            <person name="Tu X.D."/>
            <person name="Liu B."/>
            <person name="Hao Y."/>
            <person name="Liao X.Y."/>
            <person name="Jiang Y.T."/>
            <person name="Sun W.H."/>
            <person name="Chen J."/>
            <person name="Chen Y.Q."/>
            <person name="Ai Y."/>
            <person name="Zhai J.W."/>
            <person name="Wu S.S."/>
            <person name="Zhou Z."/>
            <person name="Hsiao Y.Y."/>
            <person name="Wu W.L."/>
            <person name="Chen Y.Y."/>
            <person name="Lin Y.F."/>
            <person name="Hsu J.L."/>
            <person name="Li C.Y."/>
            <person name="Wang Z.W."/>
            <person name="Zhao X."/>
            <person name="Zhong W.Y."/>
            <person name="Ma X.K."/>
            <person name="Ma L."/>
            <person name="Huang J."/>
            <person name="Chen G.Z."/>
            <person name="Huang M.Z."/>
            <person name="Huang L."/>
            <person name="Peng D.H."/>
            <person name="Luo Y.B."/>
            <person name="Zou S.Q."/>
            <person name="Chen S.P."/>
            <person name="Lan S."/>
            <person name="Tsai W.C."/>
            <person name="Van de Peer Y."/>
            <person name="Liu Z.J."/>
        </authorList>
    </citation>
    <scope>NUCLEOTIDE SEQUENCE [LARGE SCALE GENOMIC DNA]</scope>
    <source>
        <strain evidence="2">Lor287</strain>
    </source>
</reference>
<dbReference type="CDD" id="cd17058">
    <property type="entry name" value="Ubl_SNRNP25"/>
    <property type="match status" value="1"/>
</dbReference>
<evidence type="ECO:0000259" key="1">
    <source>
        <dbReference type="Pfam" id="PF18036"/>
    </source>
</evidence>
<organism evidence="2 3">
    <name type="scientific">Platanthera zijinensis</name>
    <dbReference type="NCBI Taxonomy" id="2320716"/>
    <lineage>
        <taxon>Eukaryota</taxon>
        <taxon>Viridiplantae</taxon>
        <taxon>Streptophyta</taxon>
        <taxon>Embryophyta</taxon>
        <taxon>Tracheophyta</taxon>
        <taxon>Spermatophyta</taxon>
        <taxon>Magnoliopsida</taxon>
        <taxon>Liliopsida</taxon>
        <taxon>Asparagales</taxon>
        <taxon>Orchidaceae</taxon>
        <taxon>Orchidoideae</taxon>
        <taxon>Orchideae</taxon>
        <taxon>Orchidinae</taxon>
        <taxon>Platanthera</taxon>
    </lineage>
</organism>
<sequence length="237" mass="27295">MRGIVGLEENEPRLPFYRSPSPPGSAAVSFPHRQSFSYYRLPVQLIKLTILKLDGTSFDVHVSREASVLELKMAVEEVFCQSQNRPNENISWSHVWGQFCLSYEGLKLIEEKALLKNFGIKDGDQLQFIRHLSVICTTTKHQRRGHATNAEWRRKSWAGVELIDLEFEESATVNTTVNRRNREELHVTNKDTSQSPDQQEAIICGEEELLVLKNHSQSKLSRCLKDWLCYSSQVYTK</sequence>
<feature type="domain" description="SNRNP25 ubiquitin-like" evidence="1">
    <location>
        <begin position="46"/>
        <end position="132"/>
    </location>
</feature>
<dbReference type="EMBL" id="JBBWWQ010000002">
    <property type="protein sequence ID" value="KAK8954687.1"/>
    <property type="molecule type" value="Genomic_DNA"/>
</dbReference>
<evidence type="ECO:0000313" key="3">
    <source>
        <dbReference type="Proteomes" id="UP001418222"/>
    </source>
</evidence>
<dbReference type="InterPro" id="IPR029071">
    <property type="entry name" value="Ubiquitin-like_domsf"/>
</dbReference>
<dbReference type="GO" id="GO:0000398">
    <property type="term" value="P:mRNA splicing, via spliceosome"/>
    <property type="evidence" value="ECO:0007669"/>
    <property type="project" value="InterPro"/>
</dbReference>
<dbReference type="Proteomes" id="UP001418222">
    <property type="component" value="Unassembled WGS sequence"/>
</dbReference>
<dbReference type="PANTHER" id="PTHR14942:SF9">
    <property type="entry name" value="OS02G0188500 PROTEIN"/>
    <property type="match status" value="1"/>
</dbReference>
<comment type="caution">
    <text evidence="2">The sequence shown here is derived from an EMBL/GenBank/DDBJ whole genome shotgun (WGS) entry which is preliminary data.</text>
</comment>
<name>A0AAP0C0W1_9ASPA</name>
<accession>A0AAP0C0W1</accession>
<dbReference type="AlphaFoldDB" id="A0AAP0C0W1"/>
<dbReference type="Gene3D" id="3.10.20.90">
    <property type="entry name" value="Phosphatidylinositol 3-kinase Catalytic Subunit, Chain A, domain 1"/>
    <property type="match status" value="1"/>
</dbReference>
<gene>
    <name evidence="2" type="ORF">KSP39_PZI002585</name>
</gene>
<protein>
    <recommendedName>
        <fullName evidence="1">SNRNP25 ubiquitin-like domain-containing protein</fullName>
    </recommendedName>
</protein>
<dbReference type="PANTHER" id="PTHR14942">
    <property type="entry name" value="U11/U12 SMALL NUCLEAR RIBONUCLEOPROTEIN 25 KDA PROTEIN"/>
    <property type="match status" value="1"/>
</dbReference>
<evidence type="ECO:0000313" key="2">
    <source>
        <dbReference type="EMBL" id="KAK8954687.1"/>
    </source>
</evidence>
<dbReference type="InterPro" id="IPR039690">
    <property type="entry name" value="SNRNP25"/>
</dbReference>
<dbReference type="Pfam" id="PF18036">
    <property type="entry name" value="Ubiquitin_4"/>
    <property type="match status" value="1"/>
</dbReference>
<dbReference type="SUPFAM" id="SSF54236">
    <property type="entry name" value="Ubiquitin-like"/>
    <property type="match status" value="1"/>
</dbReference>